<dbReference type="OrthoDB" id="9802500at2"/>
<name>A0A1R1I8T9_9RHOO</name>
<dbReference type="InterPro" id="IPR001054">
    <property type="entry name" value="A/G_cyclase"/>
</dbReference>
<dbReference type="Pfam" id="PF00211">
    <property type="entry name" value="Guanylate_cyc"/>
    <property type="match status" value="1"/>
</dbReference>
<proteinExistence type="predicted"/>
<dbReference type="InterPro" id="IPR050697">
    <property type="entry name" value="Adenylyl/Guanylyl_Cyclase_3/4"/>
</dbReference>
<dbReference type="AlphaFoldDB" id="A0A1R1I8T9"/>
<dbReference type="InterPro" id="IPR007890">
    <property type="entry name" value="CHASE2"/>
</dbReference>
<dbReference type="STRING" id="418702.BJN45_07555"/>
<dbReference type="InterPro" id="IPR029787">
    <property type="entry name" value="Nucleotide_cyclase"/>
</dbReference>
<evidence type="ECO:0000313" key="3">
    <source>
        <dbReference type="EMBL" id="OMG54999.1"/>
    </source>
</evidence>
<evidence type="ECO:0000256" key="1">
    <source>
        <dbReference type="SAM" id="Phobius"/>
    </source>
</evidence>
<dbReference type="SMART" id="SM01080">
    <property type="entry name" value="CHASE2"/>
    <property type="match status" value="1"/>
</dbReference>
<organism evidence="3 4">
    <name type="scientific">Azonexus hydrophilus</name>
    <dbReference type="NCBI Taxonomy" id="418702"/>
    <lineage>
        <taxon>Bacteria</taxon>
        <taxon>Pseudomonadati</taxon>
        <taxon>Pseudomonadota</taxon>
        <taxon>Betaproteobacteria</taxon>
        <taxon>Rhodocyclales</taxon>
        <taxon>Azonexaceae</taxon>
        <taxon>Azonexus</taxon>
    </lineage>
</organism>
<dbReference type="RefSeq" id="WP_076093597.1">
    <property type="nucleotide sequence ID" value="NZ_MTHD01000002.1"/>
</dbReference>
<dbReference type="GO" id="GO:0006171">
    <property type="term" value="P:cAMP biosynthetic process"/>
    <property type="evidence" value="ECO:0007669"/>
    <property type="project" value="TreeGrafter"/>
</dbReference>
<feature type="transmembrane region" description="Helical" evidence="1">
    <location>
        <begin position="412"/>
        <end position="431"/>
    </location>
</feature>
<sequence length="716" mass="77641">MKSVSRWILLLPFAVIVLAIVVQSLADASMQVVRHAVFDQYQRWQPRAYVEAPIRVIDIDEESLTRFGQWPWPRTLLARMSARLTDAGVAAIGFDVMFAEADRTSPRAIADLWRLDGGLRRDIEALPDHDQLFSRQLAQSEAVLGFALTRSGNDDKSPARKAAFVNLGENQIAWVHGFAGAVPALPELENAARGNGALTFVPDNDGVVRRVPLVLRQGDLPLPTLVSESLRVAQAAPVIFLRSAGHLQQMTGSRDNAGLGEIRIGELSIPTTPQGEIWVHYSGHQKARTLPAWRVLEDDAALASLAGHIVLVGSSAQGLMDLRFSPFGLVPGVEVHAEALEQILTGHYLERPAWAKGLEFAALVAGGLLAGFLALRTRAMIAAGACLLLMFAAGAGSWLAFTDSRLLIDPSLPLLGILWSFALCSLAHHFITERDQRWIRTAFARYVSPNRVAHLLEHQEDMALGGQRRTCSFIFTDLAGFTSLMEGIDPARAVALLNDYLDGMIAIAFRHEGTLDRIVGDAVAIMFSAPLAQADHCARALACAQEMEVFARDYSRRLIDQGIPFGATRIGVHAGEVIVGNFGGKTMFDYRALGDPVNTAARLESANKHLGTCVCVSETILAEVPDAEVRPVGKVVFKGKTHALAVFETLGPSSAAGRAPLDRYLTAYHALVADPAAATRLFAELHGDHPDDRLVAMQHRRLQDGQGGDLIVLADK</sequence>
<dbReference type="GO" id="GO:0035556">
    <property type="term" value="P:intracellular signal transduction"/>
    <property type="evidence" value="ECO:0007669"/>
    <property type="project" value="InterPro"/>
</dbReference>
<evidence type="ECO:0000313" key="4">
    <source>
        <dbReference type="Proteomes" id="UP000187526"/>
    </source>
</evidence>
<keyword evidence="4" id="KW-1185">Reference proteome</keyword>
<dbReference type="Gene3D" id="3.30.70.1230">
    <property type="entry name" value="Nucleotide cyclase"/>
    <property type="match status" value="1"/>
</dbReference>
<accession>A0A1R1I8T9</accession>
<keyword evidence="1" id="KW-1133">Transmembrane helix</keyword>
<feature type="transmembrane region" description="Helical" evidence="1">
    <location>
        <begin position="353"/>
        <end position="374"/>
    </location>
</feature>
<dbReference type="Pfam" id="PF05226">
    <property type="entry name" value="CHASE2"/>
    <property type="match status" value="1"/>
</dbReference>
<dbReference type="EMBL" id="MTHD01000002">
    <property type="protein sequence ID" value="OMG54999.1"/>
    <property type="molecule type" value="Genomic_DNA"/>
</dbReference>
<reference evidence="3 4" key="1">
    <citation type="submission" date="2016-10" db="EMBL/GenBank/DDBJ databases">
        <title>Alkaliphiles isolated from bioreactors.</title>
        <authorList>
            <person name="Salah Z."/>
            <person name="Rout S.P."/>
            <person name="Humphreys P.N."/>
        </authorList>
    </citation>
    <scope>NUCLEOTIDE SEQUENCE [LARGE SCALE GENOMIC DNA]</scope>
    <source>
        <strain evidence="3 4">ZS02</strain>
    </source>
</reference>
<dbReference type="SMART" id="SM00044">
    <property type="entry name" value="CYCc"/>
    <property type="match status" value="1"/>
</dbReference>
<dbReference type="PANTHER" id="PTHR43081:SF20">
    <property type="entry name" value="TWO-COMPONENT RESPONSE REGULATOR"/>
    <property type="match status" value="1"/>
</dbReference>
<dbReference type="CDD" id="cd07302">
    <property type="entry name" value="CHD"/>
    <property type="match status" value="1"/>
</dbReference>
<dbReference type="Proteomes" id="UP000187526">
    <property type="component" value="Unassembled WGS sequence"/>
</dbReference>
<feature type="transmembrane region" description="Helical" evidence="1">
    <location>
        <begin position="381"/>
        <end position="400"/>
    </location>
</feature>
<keyword evidence="1" id="KW-0812">Transmembrane</keyword>
<keyword evidence="1" id="KW-0472">Membrane</keyword>
<feature type="domain" description="Guanylate cyclase" evidence="2">
    <location>
        <begin position="472"/>
        <end position="604"/>
    </location>
</feature>
<protein>
    <recommendedName>
        <fullName evidence="2">Guanylate cyclase domain-containing protein</fullName>
    </recommendedName>
</protein>
<gene>
    <name evidence="3" type="ORF">BJN45_07555</name>
</gene>
<dbReference type="PROSITE" id="PS50125">
    <property type="entry name" value="GUANYLATE_CYCLASE_2"/>
    <property type="match status" value="1"/>
</dbReference>
<dbReference type="GO" id="GO:0004016">
    <property type="term" value="F:adenylate cyclase activity"/>
    <property type="evidence" value="ECO:0007669"/>
    <property type="project" value="UniProtKB-ARBA"/>
</dbReference>
<dbReference type="PANTHER" id="PTHR43081">
    <property type="entry name" value="ADENYLATE CYCLASE, TERMINAL-DIFFERENTIATION SPECIFIC-RELATED"/>
    <property type="match status" value="1"/>
</dbReference>
<dbReference type="SUPFAM" id="SSF55073">
    <property type="entry name" value="Nucleotide cyclase"/>
    <property type="match status" value="1"/>
</dbReference>
<evidence type="ECO:0000259" key="2">
    <source>
        <dbReference type="PROSITE" id="PS50125"/>
    </source>
</evidence>
<comment type="caution">
    <text evidence="3">The sequence shown here is derived from an EMBL/GenBank/DDBJ whole genome shotgun (WGS) entry which is preliminary data.</text>
</comment>